<dbReference type="AlphaFoldDB" id="L7MAY1"/>
<protein>
    <recommendedName>
        <fullName evidence="13">C2H2-type domain-containing protein</fullName>
    </recommendedName>
</protein>
<dbReference type="SUPFAM" id="SSF57667">
    <property type="entry name" value="beta-beta-alpha zinc fingers"/>
    <property type="match status" value="6"/>
</dbReference>
<feature type="domain" description="C2H2-type" evidence="13">
    <location>
        <begin position="200"/>
        <end position="228"/>
    </location>
</feature>
<feature type="domain" description="C2H2-type" evidence="13">
    <location>
        <begin position="284"/>
        <end position="312"/>
    </location>
</feature>
<dbReference type="PANTHER" id="PTHR24379:SF121">
    <property type="entry name" value="C2H2-TYPE DOMAIN-CONTAINING PROTEIN"/>
    <property type="match status" value="1"/>
</dbReference>
<evidence type="ECO:0000256" key="11">
    <source>
        <dbReference type="PROSITE-ProRule" id="PRU00042"/>
    </source>
</evidence>
<dbReference type="GO" id="GO:0045893">
    <property type="term" value="P:positive regulation of DNA-templated transcription"/>
    <property type="evidence" value="ECO:0007669"/>
    <property type="project" value="UniProtKB-ARBA"/>
</dbReference>
<feature type="domain" description="C2H2-type" evidence="13">
    <location>
        <begin position="144"/>
        <end position="171"/>
    </location>
</feature>
<dbReference type="PANTHER" id="PTHR24379">
    <property type="entry name" value="KRAB AND ZINC FINGER DOMAIN-CONTAINING"/>
    <property type="match status" value="1"/>
</dbReference>
<dbReference type="FunFam" id="3.30.160.60:FF:001156">
    <property type="entry name" value="Zinc finger protein 407"/>
    <property type="match status" value="1"/>
</dbReference>
<feature type="non-terminal residue" evidence="14">
    <location>
        <position position="490"/>
    </location>
</feature>
<accession>L7MAY1</accession>
<feature type="region of interest" description="Disordered" evidence="12">
    <location>
        <begin position="297"/>
        <end position="321"/>
    </location>
</feature>
<dbReference type="SMART" id="SM00355">
    <property type="entry name" value="ZnF_C2H2"/>
    <property type="match status" value="10"/>
</dbReference>
<feature type="domain" description="C2H2-type" evidence="13">
    <location>
        <begin position="116"/>
        <end position="143"/>
    </location>
</feature>
<comment type="similarity">
    <text evidence="2">Belongs to the krueppel C2H2-type zinc-finger protein family.</text>
</comment>
<evidence type="ECO:0000256" key="1">
    <source>
        <dbReference type="ARBA" id="ARBA00004123"/>
    </source>
</evidence>
<evidence type="ECO:0000256" key="2">
    <source>
        <dbReference type="ARBA" id="ARBA00006991"/>
    </source>
</evidence>
<evidence type="ECO:0000256" key="3">
    <source>
        <dbReference type="ARBA" id="ARBA00022723"/>
    </source>
</evidence>
<dbReference type="GO" id="GO:0005634">
    <property type="term" value="C:nucleus"/>
    <property type="evidence" value="ECO:0007669"/>
    <property type="project" value="UniProtKB-SubCell"/>
</dbReference>
<sequence length="490" mass="54526">TDVPWTVQTTVDSTCLSSAVTSDANAAVAVVSSPLTGQAESTARKHGPKEASVEHAVFSCSHPGCSFTCRYKKDLQRHSRIHTGEKPFKCPECSKEFSRSDKMNSHRRKHTGEKPFNCSQCDYAAADSWTLKMHQRVHTDDKPYRCQMCHFAGRHHNQLLVHLRTHTGDTPFRCPVCGARFRISCDLQRHLRTHTGERPYACSQCPYKASVLSNLRSHERAMHSADQPARCNQCSFSCSSKRELRLHSTTHREGSLRCTECSYTCERRSSLTSHMRSHDKSRPYHCQACNYTSKHPANLRSHMKSKHSKKPSKPRKGVVKGRQAVSCHRTYQCSECPEAFVREDSLRSHLRLHRKGILPRAPLPQASEEAAQVTSESLDTAAEGSVIVQPSMKDNNEQELDPACLVPAISTATFTVCTASEQVQPLCQPQVDAMGTSQVLECLVQDPVTVEFLPDKQLVFLASGQDSTSTSATNLPLLVSALPPAFWASP</sequence>
<evidence type="ECO:0000256" key="4">
    <source>
        <dbReference type="ARBA" id="ARBA00022737"/>
    </source>
</evidence>
<dbReference type="GO" id="GO:0008270">
    <property type="term" value="F:zinc ion binding"/>
    <property type="evidence" value="ECO:0007669"/>
    <property type="project" value="UniProtKB-KW"/>
</dbReference>
<feature type="compositionally biased region" description="Basic residues" evidence="12">
    <location>
        <begin position="301"/>
        <end position="319"/>
    </location>
</feature>
<feature type="domain" description="C2H2-type" evidence="13">
    <location>
        <begin position="88"/>
        <end position="115"/>
    </location>
</feature>
<dbReference type="Gene3D" id="3.30.160.60">
    <property type="entry name" value="Classic Zinc Finger"/>
    <property type="match status" value="8"/>
</dbReference>
<evidence type="ECO:0000256" key="7">
    <source>
        <dbReference type="ARBA" id="ARBA00023015"/>
    </source>
</evidence>
<dbReference type="FunFam" id="3.30.160.60:FF:001732">
    <property type="entry name" value="Zgc:162936"/>
    <property type="match status" value="1"/>
</dbReference>
<keyword evidence="8" id="KW-0238">DNA-binding</keyword>
<dbReference type="InterPro" id="IPR013087">
    <property type="entry name" value="Znf_C2H2_type"/>
</dbReference>
<evidence type="ECO:0000256" key="6">
    <source>
        <dbReference type="ARBA" id="ARBA00022833"/>
    </source>
</evidence>
<keyword evidence="9" id="KW-0804">Transcription</keyword>
<dbReference type="InterPro" id="IPR036236">
    <property type="entry name" value="Znf_C2H2_sf"/>
</dbReference>
<dbReference type="EMBL" id="GACK01003618">
    <property type="protein sequence ID" value="JAA61416.1"/>
    <property type="molecule type" value="mRNA"/>
</dbReference>
<feature type="non-terminal residue" evidence="14">
    <location>
        <position position="1"/>
    </location>
</feature>
<evidence type="ECO:0000313" key="14">
    <source>
        <dbReference type="EMBL" id="JAA61416.1"/>
    </source>
</evidence>
<evidence type="ECO:0000256" key="12">
    <source>
        <dbReference type="SAM" id="MobiDB-lite"/>
    </source>
</evidence>
<proteinExistence type="evidence at transcript level"/>
<feature type="domain" description="C2H2-type" evidence="13">
    <location>
        <begin position="331"/>
        <end position="353"/>
    </location>
</feature>
<organism evidence="14">
    <name type="scientific">Rhipicephalus pulchellus</name>
    <name type="common">Yellow backed tick</name>
    <name type="synonym">Dermacentor pulchellus</name>
    <dbReference type="NCBI Taxonomy" id="72859"/>
    <lineage>
        <taxon>Eukaryota</taxon>
        <taxon>Metazoa</taxon>
        <taxon>Ecdysozoa</taxon>
        <taxon>Arthropoda</taxon>
        <taxon>Chelicerata</taxon>
        <taxon>Arachnida</taxon>
        <taxon>Acari</taxon>
        <taxon>Parasitiformes</taxon>
        <taxon>Ixodida</taxon>
        <taxon>Ixodoidea</taxon>
        <taxon>Ixodidae</taxon>
        <taxon>Rhipicephalinae</taxon>
        <taxon>Rhipicephalus</taxon>
        <taxon>Rhipicephalus</taxon>
    </lineage>
</organism>
<keyword evidence="5 11" id="KW-0863">Zinc-finger</keyword>
<reference evidence="14" key="2">
    <citation type="journal article" date="2015" name="J. Proteomics">
        <title>Sexual differences in the sialomes of the zebra tick, Rhipicephalus pulchellus.</title>
        <authorList>
            <person name="Tan A.W."/>
            <person name="Francischetti I.M."/>
            <person name="Slovak M."/>
            <person name="Kini R.M."/>
            <person name="Ribeiro J.M."/>
        </authorList>
    </citation>
    <scope>NUCLEOTIDE SEQUENCE</scope>
    <source>
        <tissue evidence="14">Salivary gland</tissue>
    </source>
</reference>
<evidence type="ECO:0000256" key="9">
    <source>
        <dbReference type="ARBA" id="ARBA00023163"/>
    </source>
</evidence>
<dbReference type="PROSITE" id="PS50157">
    <property type="entry name" value="ZINC_FINGER_C2H2_2"/>
    <property type="match status" value="9"/>
</dbReference>
<name>L7MAY1_RHIPC</name>
<keyword evidence="7" id="KW-0805">Transcription regulation</keyword>
<evidence type="ECO:0000256" key="8">
    <source>
        <dbReference type="ARBA" id="ARBA00023125"/>
    </source>
</evidence>
<dbReference type="GO" id="GO:0005694">
    <property type="term" value="C:chromosome"/>
    <property type="evidence" value="ECO:0007669"/>
    <property type="project" value="UniProtKB-ARBA"/>
</dbReference>
<dbReference type="FunFam" id="3.30.160.60:FF:002343">
    <property type="entry name" value="Zinc finger protein 33A"/>
    <property type="match status" value="2"/>
</dbReference>
<dbReference type="GO" id="GO:0043565">
    <property type="term" value="F:sequence-specific DNA binding"/>
    <property type="evidence" value="ECO:0007669"/>
    <property type="project" value="UniProtKB-ARBA"/>
</dbReference>
<feature type="domain" description="C2H2-type" evidence="13">
    <location>
        <begin position="172"/>
        <end position="199"/>
    </location>
</feature>
<evidence type="ECO:0000259" key="13">
    <source>
        <dbReference type="PROSITE" id="PS50157"/>
    </source>
</evidence>
<reference evidence="14" key="1">
    <citation type="submission" date="2012-11" db="EMBL/GenBank/DDBJ databases">
        <authorList>
            <person name="Lucero-Rivera Y.E."/>
            <person name="Tovar-Ramirez D."/>
        </authorList>
    </citation>
    <scope>NUCLEOTIDE SEQUENCE</scope>
    <source>
        <tissue evidence="14">Salivary gland</tissue>
    </source>
</reference>
<keyword evidence="3" id="KW-0479">Metal-binding</keyword>
<dbReference type="PROSITE" id="PS00028">
    <property type="entry name" value="ZINC_FINGER_C2H2_1"/>
    <property type="match status" value="5"/>
</dbReference>
<comment type="subcellular location">
    <subcellularLocation>
        <location evidence="1">Nucleus</location>
    </subcellularLocation>
</comment>
<feature type="domain" description="C2H2-type" evidence="13">
    <location>
        <begin position="58"/>
        <end position="87"/>
    </location>
</feature>
<evidence type="ECO:0000256" key="10">
    <source>
        <dbReference type="ARBA" id="ARBA00023242"/>
    </source>
</evidence>
<evidence type="ECO:0000256" key="5">
    <source>
        <dbReference type="ARBA" id="ARBA00022771"/>
    </source>
</evidence>
<dbReference type="Pfam" id="PF00096">
    <property type="entry name" value="zf-C2H2"/>
    <property type="match status" value="4"/>
</dbReference>
<keyword evidence="6" id="KW-0862">Zinc</keyword>
<feature type="domain" description="C2H2-type" evidence="13">
    <location>
        <begin position="256"/>
        <end position="283"/>
    </location>
</feature>
<keyword evidence="4" id="KW-0677">Repeat</keyword>
<keyword evidence="10" id="KW-0539">Nucleus</keyword>